<feature type="region of interest" description="Disordered" evidence="13">
    <location>
        <begin position="1"/>
        <end position="50"/>
    </location>
</feature>
<feature type="compositionally biased region" description="Acidic residues" evidence="13">
    <location>
        <begin position="83"/>
        <end position="92"/>
    </location>
</feature>
<dbReference type="PROSITE" id="PS52041">
    <property type="entry name" value="TOPO_IIB"/>
    <property type="match status" value="1"/>
</dbReference>
<dbReference type="Pfam" id="PF04406">
    <property type="entry name" value="TP6A_N"/>
    <property type="match status" value="1"/>
</dbReference>
<proteinExistence type="inferred from homology"/>
<dbReference type="Proteomes" id="UP000076154">
    <property type="component" value="Unassembled WGS sequence"/>
</dbReference>
<dbReference type="GO" id="GO:0000228">
    <property type="term" value="C:nuclear chromosome"/>
    <property type="evidence" value="ECO:0007669"/>
    <property type="project" value="TreeGrafter"/>
</dbReference>
<accession>A0A369J8R5</accession>
<dbReference type="GO" id="GO:0007131">
    <property type="term" value="P:reciprocal meiotic recombination"/>
    <property type="evidence" value="ECO:0007669"/>
    <property type="project" value="TreeGrafter"/>
</dbReference>
<keyword evidence="9 12" id="KW-0238">DNA-binding</keyword>
<dbReference type="GO" id="GO:0000706">
    <property type="term" value="P:meiotic DNA double-strand break processing"/>
    <property type="evidence" value="ECO:0007669"/>
    <property type="project" value="TreeGrafter"/>
</dbReference>
<dbReference type="InterPro" id="IPR036078">
    <property type="entry name" value="Spo11/TopoVI_A_sf"/>
</dbReference>
<comment type="similarity">
    <text evidence="4 12">Belongs to the TOP6A family.</text>
</comment>
<dbReference type="InterPro" id="IPR002815">
    <property type="entry name" value="Spo11/TopoVI_A"/>
</dbReference>
<evidence type="ECO:0000256" key="3">
    <source>
        <dbReference type="ARBA" id="ARBA00004123"/>
    </source>
</evidence>
<dbReference type="InterPro" id="IPR036388">
    <property type="entry name" value="WH-like_DNA-bd_sf"/>
</dbReference>
<evidence type="ECO:0000256" key="2">
    <source>
        <dbReference type="ARBA" id="ARBA00001946"/>
    </source>
</evidence>
<dbReference type="AlphaFoldDB" id="A0A369J8R5"/>
<evidence type="ECO:0000256" key="8">
    <source>
        <dbReference type="ARBA" id="ARBA00023029"/>
    </source>
</evidence>
<dbReference type="Gene3D" id="3.40.1360.10">
    <property type="match status" value="1"/>
</dbReference>
<protein>
    <recommendedName>
        <fullName evidence="5">DNA topoisomerase (ATP-hydrolyzing)</fullName>
        <ecNumber evidence="5">5.6.2.2</ecNumber>
    </recommendedName>
</protein>
<dbReference type="GO" id="GO:0003918">
    <property type="term" value="F:DNA topoisomerase type II (double strand cut, ATP-hydrolyzing) activity"/>
    <property type="evidence" value="ECO:0007669"/>
    <property type="project" value="UniProtKB-UniRule"/>
</dbReference>
<evidence type="ECO:0000259" key="14">
    <source>
        <dbReference type="Pfam" id="PF04406"/>
    </source>
</evidence>
<dbReference type="PANTHER" id="PTHR10848:SF0">
    <property type="entry name" value="MEIOTIC RECOMBINATION PROTEIN SPO11"/>
    <property type="match status" value="1"/>
</dbReference>
<dbReference type="InParanoid" id="A0A369J8R5"/>
<dbReference type="InterPro" id="IPR034136">
    <property type="entry name" value="TOPRIM_Topo6A/Spo11"/>
</dbReference>
<dbReference type="GO" id="GO:0046872">
    <property type="term" value="F:metal ion binding"/>
    <property type="evidence" value="ECO:0007669"/>
    <property type="project" value="UniProtKB-KW"/>
</dbReference>
<dbReference type="OrthoDB" id="5377392at2759"/>
<gene>
    <name evidence="16" type="primary">Spo11</name>
    <name evidence="16" type="ORF">Hypma_002374</name>
</gene>
<dbReference type="GO" id="GO:0042138">
    <property type="term" value="P:meiotic DNA double-strand break formation"/>
    <property type="evidence" value="ECO:0007669"/>
    <property type="project" value="InterPro"/>
</dbReference>
<evidence type="ECO:0000256" key="11">
    <source>
        <dbReference type="ARBA" id="ARBA00023242"/>
    </source>
</evidence>
<evidence type="ECO:0000256" key="6">
    <source>
        <dbReference type="ARBA" id="ARBA00022723"/>
    </source>
</evidence>
<keyword evidence="7" id="KW-0460">Magnesium</keyword>
<dbReference type="GO" id="GO:0005524">
    <property type="term" value="F:ATP binding"/>
    <property type="evidence" value="ECO:0007669"/>
    <property type="project" value="InterPro"/>
</dbReference>
<keyword evidence="10 12" id="KW-0413">Isomerase</keyword>
<comment type="subcellular location">
    <subcellularLocation>
        <location evidence="3">Nucleus</location>
    </subcellularLocation>
</comment>
<feature type="domain" description="Topoisomerase 6 subunit A/Spo11 TOPRIM" evidence="15">
    <location>
        <begin position="255"/>
        <end position="438"/>
    </location>
</feature>
<keyword evidence="17" id="KW-1185">Reference proteome</keyword>
<dbReference type="STRING" id="39966.A0A369J8R5"/>
<keyword evidence="8 12" id="KW-0799">Topoisomerase</keyword>
<evidence type="ECO:0000256" key="5">
    <source>
        <dbReference type="ARBA" id="ARBA00012895"/>
    </source>
</evidence>
<dbReference type="InterPro" id="IPR013048">
    <property type="entry name" value="Meiotic_Spo11"/>
</dbReference>
<feature type="active site" description="O-(5'-phospho-DNA)-tyrosine intermediate" evidence="12">
    <location>
        <position position="172"/>
    </location>
</feature>
<dbReference type="EMBL" id="LUEZ02000122">
    <property type="protein sequence ID" value="RDB16825.1"/>
    <property type="molecule type" value="Genomic_DNA"/>
</dbReference>
<dbReference type="GO" id="GO:0003677">
    <property type="term" value="F:DNA binding"/>
    <property type="evidence" value="ECO:0007669"/>
    <property type="project" value="UniProtKB-UniRule"/>
</dbReference>
<dbReference type="SUPFAM" id="SSF56726">
    <property type="entry name" value="DNA topoisomerase IV, alpha subunit"/>
    <property type="match status" value="1"/>
</dbReference>
<reference evidence="16" key="1">
    <citation type="submission" date="2018-04" db="EMBL/GenBank/DDBJ databases">
        <title>Whole genome sequencing of Hypsizygus marmoreus.</title>
        <authorList>
            <person name="Choi I.-G."/>
            <person name="Min B."/>
            <person name="Kim J.-G."/>
            <person name="Kim S."/>
            <person name="Oh Y.-L."/>
            <person name="Kong W.-S."/>
            <person name="Park H."/>
            <person name="Jeong J."/>
            <person name="Song E.-S."/>
        </authorList>
    </citation>
    <scope>NUCLEOTIDE SEQUENCE [LARGE SCALE GENOMIC DNA]</scope>
    <source>
        <strain evidence="16">51987-8</strain>
    </source>
</reference>
<comment type="catalytic activity">
    <reaction evidence="1 12">
        <text>ATP-dependent breakage, passage and rejoining of double-stranded DNA.</text>
        <dbReference type="EC" id="5.6.2.2"/>
    </reaction>
</comment>
<feature type="region of interest" description="Disordered" evidence="13">
    <location>
        <begin position="462"/>
        <end position="517"/>
    </location>
</feature>
<feature type="compositionally biased region" description="Low complexity" evidence="13">
    <location>
        <begin position="484"/>
        <end position="499"/>
    </location>
</feature>
<evidence type="ECO:0000256" key="4">
    <source>
        <dbReference type="ARBA" id="ARBA00006559"/>
    </source>
</evidence>
<sequence>MIRDFGIAISREIHHEHTEDSDGESMDNHDDIQTDSELTPEEDIATSPRSCEAIEGIEDMVISFLSQLSSFGRPSRAHSNSDETSDSDDGSEDIQSSSRRRSKDKKRKIELGLVDRTKVVGSSGSPAYKSVSFPKKCANGSVRPMAQLLRTLDLTHSALVDDIPATKRDIYYKDVPLFKSQRVVDSLVDDLAATFELERADLNIRATSKGLICGSGLAIHLHTGETIQLNDTEGTLIPVGEDIQTFGVDPEVSWILIVEKEAVFQTLCRLRLVSHSCLPGHFSFLYWRKGKGYPDIATRHLVKTLADALPSRIPVLVMVDGDPYGIDILSVYKYGSRSMQHEGSKLAAGRIEWLGLWSSELETYDLSFTVTFFILVLRFSFGIDRDSLLPITVHDEKKALSMLHRPVATMPLGWRRELMHMLHTRRKAEIEILSTTKPDSPAYNITRPPVDRSSQGFIASLFSGDDDTTTSCRSDDNPPRSAKSYSTGGSSGFPTSSPTEDSFSCRPSPLTSPPASPVPGHFALPSTLPHVSLVQYLVYKITESVTRARSRVKSVHVDA</sequence>
<dbReference type="CDD" id="cd00223">
    <property type="entry name" value="TOPRIM_TopoIIB_SPO"/>
    <property type="match status" value="1"/>
</dbReference>
<dbReference type="PRINTS" id="PR01551">
    <property type="entry name" value="SPO11HOMOLOG"/>
</dbReference>
<dbReference type="Gene3D" id="1.10.10.10">
    <property type="entry name" value="Winged helix-like DNA-binding domain superfamily/Winged helix DNA-binding domain"/>
    <property type="match status" value="1"/>
</dbReference>
<dbReference type="PANTHER" id="PTHR10848">
    <property type="entry name" value="MEIOTIC RECOMBINATION PROTEIN SPO11"/>
    <property type="match status" value="1"/>
</dbReference>
<feature type="compositionally biased region" description="Basic and acidic residues" evidence="13">
    <location>
        <begin position="11"/>
        <end position="32"/>
    </location>
</feature>
<dbReference type="Pfam" id="PF21180">
    <property type="entry name" value="TOP6A-Spo11_Toprim"/>
    <property type="match status" value="1"/>
</dbReference>
<evidence type="ECO:0000256" key="12">
    <source>
        <dbReference type="PROSITE-ProRule" id="PRU01385"/>
    </source>
</evidence>
<evidence type="ECO:0000256" key="1">
    <source>
        <dbReference type="ARBA" id="ARBA00000185"/>
    </source>
</evidence>
<comment type="caution">
    <text evidence="16">The sequence shown here is derived from an EMBL/GenBank/DDBJ whole genome shotgun (WGS) entry which is preliminary data.</text>
</comment>
<keyword evidence="11" id="KW-0539">Nucleus</keyword>
<feature type="region of interest" description="Disordered" evidence="13">
    <location>
        <begin position="72"/>
        <end position="107"/>
    </location>
</feature>
<evidence type="ECO:0000313" key="17">
    <source>
        <dbReference type="Proteomes" id="UP000076154"/>
    </source>
</evidence>
<keyword evidence="6" id="KW-0479">Metal-binding</keyword>
<dbReference type="EC" id="5.6.2.2" evidence="5"/>
<evidence type="ECO:0000313" key="16">
    <source>
        <dbReference type="EMBL" id="RDB16825.1"/>
    </source>
</evidence>
<comment type="cofactor">
    <cofactor evidence="2">
        <name>Mg(2+)</name>
        <dbReference type="ChEBI" id="CHEBI:18420"/>
    </cofactor>
</comment>
<dbReference type="InterPro" id="IPR013049">
    <property type="entry name" value="Spo11/TopoVI_A_N"/>
</dbReference>
<evidence type="ECO:0000256" key="7">
    <source>
        <dbReference type="ARBA" id="ARBA00022842"/>
    </source>
</evidence>
<evidence type="ECO:0000256" key="9">
    <source>
        <dbReference type="ARBA" id="ARBA00023125"/>
    </source>
</evidence>
<evidence type="ECO:0000256" key="10">
    <source>
        <dbReference type="ARBA" id="ARBA00023235"/>
    </source>
</evidence>
<dbReference type="PRINTS" id="PR01550">
    <property type="entry name" value="TOP6AFAMILY"/>
</dbReference>
<evidence type="ECO:0000256" key="13">
    <source>
        <dbReference type="SAM" id="MobiDB-lite"/>
    </source>
</evidence>
<dbReference type="FunCoup" id="A0A369J8R5">
    <property type="interactions" value="98"/>
</dbReference>
<name>A0A369J8R5_HYPMA</name>
<feature type="domain" description="Spo11/DNA topoisomerase VI subunit A N-terminal" evidence="14">
    <location>
        <begin position="144"/>
        <end position="204"/>
    </location>
</feature>
<evidence type="ECO:0000259" key="15">
    <source>
        <dbReference type="Pfam" id="PF21180"/>
    </source>
</evidence>
<organism evidence="16 17">
    <name type="scientific">Hypsizygus marmoreus</name>
    <name type="common">White beech mushroom</name>
    <name type="synonym">Agaricus marmoreus</name>
    <dbReference type="NCBI Taxonomy" id="39966"/>
    <lineage>
        <taxon>Eukaryota</taxon>
        <taxon>Fungi</taxon>
        <taxon>Dikarya</taxon>
        <taxon>Basidiomycota</taxon>
        <taxon>Agaricomycotina</taxon>
        <taxon>Agaricomycetes</taxon>
        <taxon>Agaricomycetidae</taxon>
        <taxon>Agaricales</taxon>
        <taxon>Tricholomatineae</taxon>
        <taxon>Lyophyllaceae</taxon>
        <taxon>Hypsizygus</taxon>
    </lineage>
</organism>